<evidence type="ECO:0000256" key="4">
    <source>
        <dbReference type="ARBA" id="ARBA00022989"/>
    </source>
</evidence>
<dbReference type="Gene3D" id="4.10.400.10">
    <property type="entry name" value="Low-density Lipoprotein Receptor"/>
    <property type="match status" value="1"/>
</dbReference>
<comment type="caution">
    <text evidence="7">Lacks conserved residue(s) required for the propagation of feature annotation.</text>
</comment>
<dbReference type="InterPro" id="IPR036055">
    <property type="entry name" value="LDL_receptor-like_sf"/>
</dbReference>
<evidence type="ECO:0000313" key="12">
    <source>
        <dbReference type="Proteomes" id="UP000663877"/>
    </source>
</evidence>
<dbReference type="PANTHER" id="PTHR24270">
    <property type="entry name" value="LOW-DENSITY LIPOPROTEIN RECEPTOR-RELATED"/>
    <property type="match status" value="1"/>
</dbReference>
<dbReference type="Proteomes" id="UP000663832">
    <property type="component" value="Unassembled WGS sequence"/>
</dbReference>
<keyword evidence="6 7" id="KW-1015">Disulfide bond</keyword>
<accession>A0A815EV56</accession>
<evidence type="ECO:0000256" key="5">
    <source>
        <dbReference type="ARBA" id="ARBA00023136"/>
    </source>
</evidence>
<proteinExistence type="predicted"/>
<dbReference type="InterPro" id="IPR002172">
    <property type="entry name" value="LDrepeatLR_classA_rpt"/>
</dbReference>
<feature type="disulfide bond" evidence="7">
    <location>
        <begin position="529"/>
        <end position="544"/>
    </location>
</feature>
<keyword evidence="4" id="KW-1133">Transmembrane helix</keyword>
<evidence type="ECO:0000313" key="10">
    <source>
        <dbReference type="EMBL" id="CAF1315193.1"/>
    </source>
</evidence>
<evidence type="ECO:0000256" key="3">
    <source>
        <dbReference type="ARBA" id="ARBA00022737"/>
    </source>
</evidence>
<comment type="subcellular location">
    <subcellularLocation>
        <location evidence="1">Membrane</location>
        <topology evidence="1">Single-pass membrane protein</topology>
    </subcellularLocation>
</comment>
<feature type="chain" id="PRO_5036411509" description="EGF-like domain-containing protein" evidence="8">
    <location>
        <begin position="19"/>
        <end position="741"/>
    </location>
</feature>
<dbReference type="Proteomes" id="UP000663877">
    <property type="component" value="Unassembled WGS sequence"/>
</dbReference>
<feature type="signal peptide" evidence="8">
    <location>
        <begin position="1"/>
        <end position="18"/>
    </location>
</feature>
<dbReference type="GO" id="GO:0005886">
    <property type="term" value="C:plasma membrane"/>
    <property type="evidence" value="ECO:0007669"/>
    <property type="project" value="TreeGrafter"/>
</dbReference>
<dbReference type="OrthoDB" id="9988974at2759"/>
<sequence>MFRMKYLLYFIFFHLVIGQPQINLHHTGGVNENENNDLLQHDCLRIDVLNGDKYVYREMLFYCMNEFSSKFNTEENGYFPKFTFEQLSKQNITSQQLYLWSTPIDIIEDYQWYLNQLLISNDSPLSKKIFYNCTLPRFGSMCQYKIDYYYSDYPSLYEMIKTFYNIYPYNPTDLTCYIHLQCNRGHPSACLDWTEICNGQIDCLNGEVDEEYCWQLEINECNDNEYRCTNGQCIDKSFFQDDIHAPDCFDASDLYKRDRPLPRLCSSQMPLFKWEDVTCKSSPLTDSCMTKREQLLFETMDNIKDESIYNQCWYAFLCVFSYSKDPFDTRCNDFCKYHICLLIIKQDCPNMLFIPPIPVLFGDIYFAFKKYKPTMLDYRKFLFPYVCYNNSRYNNFFIDNSNEIYNYSTVLFNNLICRWGIQPELLQQPDVFPSPQFYLQHLHSKLWQYHEIYNYNSIICNRSNMYQCSNSLKCIFIHRRMNANDGKVDCLGATDEPTLCHKANAIINWHGFYCMNQSLKLCIPDVQLCDSNTDCYYGDDEQFCTTKKKHSFRTFCLSEERENASDVEKFLCNKMQPYIKEPVIYFTIDGMKKSLEDQTKRIENEVRSSSPIITKSDQHQLYCHRGINLLIWLSNKKNITKITCLCPPSYYGDKCQYQNQRVSLSVRFQASPNSWQIPFAIVILLIDDDNNKKIIHSYEQITYLSTRGCKIKYNIYLLYSNRPKNQTKNYGIQINIYEKIS</sequence>
<gene>
    <name evidence="10" type="ORF">BJG266_LOCUS33036</name>
    <name evidence="9" type="ORF">QVE165_LOCUS27288</name>
</gene>
<evidence type="ECO:0008006" key="13">
    <source>
        <dbReference type="Google" id="ProtNLM"/>
    </source>
</evidence>
<evidence type="ECO:0000313" key="11">
    <source>
        <dbReference type="Proteomes" id="UP000663832"/>
    </source>
</evidence>
<evidence type="ECO:0000256" key="6">
    <source>
        <dbReference type="ARBA" id="ARBA00023157"/>
    </source>
</evidence>
<evidence type="ECO:0000256" key="7">
    <source>
        <dbReference type="PROSITE-ProRule" id="PRU00124"/>
    </source>
</evidence>
<dbReference type="EMBL" id="CAJNOI010000602">
    <property type="protein sequence ID" value="CAF1315193.1"/>
    <property type="molecule type" value="Genomic_DNA"/>
</dbReference>
<protein>
    <recommendedName>
        <fullName evidence="13">EGF-like domain-containing protein</fullName>
    </recommendedName>
</protein>
<dbReference type="CDD" id="cd00112">
    <property type="entry name" value="LDLa"/>
    <property type="match status" value="1"/>
</dbReference>
<organism evidence="10 12">
    <name type="scientific">Adineta steineri</name>
    <dbReference type="NCBI Taxonomy" id="433720"/>
    <lineage>
        <taxon>Eukaryota</taxon>
        <taxon>Metazoa</taxon>
        <taxon>Spiralia</taxon>
        <taxon>Gnathifera</taxon>
        <taxon>Rotifera</taxon>
        <taxon>Eurotatoria</taxon>
        <taxon>Bdelloidea</taxon>
        <taxon>Adinetida</taxon>
        <taxon>Adinetidae</taxon>
        <taxon>Adineta</taxon>
    </lineage>
</organism>
<dbReference type="PROSITE" id="PS50068">
    <property type="entry name" value="LDLRA_2"/>
    <property type="match status" value="2"/>
</dbReference>
<keyword evidence="2" id="KW-0812">Transmembrane</keyword>
<feature type="disulfide bond" evidence="7">
    <location>
        <begin position="221"/>
        <end position="233"/>
    </location>
</feature>
<name>A0A815EV56_9BILA</name>
<comment type="caution">
    <text evidence="10">The sequence shown here is derived from an EMBL/GenBank/DDBJ whole genome shotgun (WGS) entry which is preliminary data.</text>
</comment>
<evidence type="ECO:0000256" key="8">
    <source>
        <dbReference type="SAM" id="SignalP"/>
    </source>
</evidence>
<reference evidence="10" key="1">
    <citation type="submission" date="2021-02" db="EMBL/GenBank/DDBJ databases">
        <authorList>
            <person name="Nowell W R."/>
        </authorList>
    </citation>
    <scope>NUCLEOTIDE SEQUENCE</scope>
</reference>
<dbReference type="SUPFAM" id="SSF57424">
    <property type="entry name" value="LDL receptor-like module"/>
    <property type="match status" value="1"/>
</dbReference>
<keyword evidence="8" id="KW-0732">Signal</keyword>
<evidence type="ECO:0000256" key="2">
    <source>
        <dbReference type="ARBA" id="ARBA00022692"/>
    </source>
</evidence>
<dbReference type="EMBL" id="CAJNOM010000206">
    <property type="protein sequence ID" value="CAF1228231.1"/>
    <property type="molecule type" value="Genomic_DNA"/>
</dbReference>
<keyword evidence="3" id="KW-0677">Repeat</keyword>
<dbReference type="SMART" id="SM00192">
    <property type="entry name" value="LDLa"/>
    <property type="match status" value="4"/>
</dbReference>
<evidence type="ECO:0000313" key="9">
    <source>
        <dbReference type="EMBL" id="CAF1228231.1"/>
    </source>
</evidence>
<evidence type="ECO:0000256" key="1">
    <source>
        <dbReference type="ARBA" id="ARBA00004167"/>
    </source>
</evidence>
<dbReference type="GO" id="GO:0016192">
    <property type="term" value="P:vesicle-mediated transport"/>
    <property type="evidence" value="ECO:0007669"/>
    <property type="project" value="UniProtKB-ARBA"/>
</dbReference>
<keyword evidence="5" id="KW-0472">Membrane</keyword>
<dbReference type="AlphaFoldDB" id="A0A815EV56"/>
<dbReference type="InterPro" id="IPR050685">
    <property type="entry name" value="LDLR"/>
</dbReference>
<keyword evidence="11" id="KW-1185">Reference proteome</keyword>